<dbReference type="EMBL" id="CABFNO020001560">
    <property type="protein sequence ID" value="CAH0001000.1"/>
    <property type="molecule type" value="Genomic_DNA"/>
</dbReference>
<evidence type="ECO:0000313" key="1">
    <source>
        <dbReference type="EMBL" id="CAH0001000.1"/>
    </source>
</evidence>
<dbReference type="Proteomes" id="UP000754883">
    <property type="component" value="Unassembled WGS sequence"/>
</dbReference>
<accession>A0A9N9UUW5</accession>
<reference evidence="1 2" key="2">
    <citation type="submission" date="2021-10" db="EMBL/GenBank/DDBJ databases">
        <authorList>
            <person name="Piombo E."/>
        </authorList>
    </citation>
    <scope>NUCLEOTIDE SEQUENCE [LARGE SCALE GENOMIC DNA]</scope>
</reference>
<gene>
    <name evidence="1" type="ORF">CBYS24578_00001214</name>
</gene>
<protein>
    <submittedName>
        <fullName evidence="1">Uncharacterized protein</fullName>
    </submittedName>
</protein>
<comment type="caution">
    <text evidence="1">The sequence shown here is derived from an EMBL/GenBank/DDBJ whole genome shotgun (WGS) entry which is preliminary data.</text>
</comment>
<name>A0A9N9UUW5_9HYPO</name>
<dbReference type="OrthoDB" id="4379079at2759"/>
<keyword evidence="2" id="KW-1185">Reference proteome</keyword>
<sequence>MESSAVPQPTASASGKVRILLQTITHLVPGSDRAEKLDFIDNLICQHLWKRNFDNTQERRYFYHDYFGLDNVECYFLIDHHGHDHTVEEEKVPVLWYKWTGESLVHINQELPSQIQRKLRKWPFTWEGKKFHRKKRPDGECELVAHRRLIMSKLILGIPVFDEDIKFLKEHPEHAQWIKDNIKNRQLWVKIEPYCDLPGEPAQ</sequence>
<dbReference type="AlphaFoldDB" id="A0A9N9UUW5"/>
<organism evidence="1 2">
    <name type="scientific">Clonostachys byssicola</name>
    <dbReference type="NCBI Taxonomy" id="160290"/>
    <lineage>
        <taxon>Eukaryota</taxon>
        <taxon>Fungi</taxon>
        <taxon>Dikarya</taxon>
        <taxon>Ascomycota</taxon>
        <taxon>Pezizomycotina</taxon>
        <taxon>Sordariomycetes</taxon>
        <taxon>Hypocreomycetidae</taxon>
        <taxon>Hypocreales</taxon>
        <taxon>Bionectriaceae</taxon>
        <taxon>Clonostachys</taxon>
    </lineage>
</organism>
<evidence type="ECO:0000313" key="2">
    <source>
        <dbReference type="Proteomes" id="UP000754883"/>
    </source>
</evidence>
<reference evidence="2" key="1">
    <citation type="submission" date="2019-06" db="EMBL/GenBank/DDBJ databases">
        <authorList>
            <person name="Broberg M."/>
        </authorList>
    </citation>
    <scope>NUCLEOTIDE SEQUENCE [LARGE SCALE GENOMIC DNA]</scope>
</reference>
<proteinExistence type="predicted"/>